<dbReference type="InterPro" id="IPR049449">
    <property type="entry name" value="TesB_ACOT8-like_N"/>
</dbReference>
<dbReference type="PANTHER" id="PTHR11066">
    <property type="entry name" value="ACYL-COA THIOESTERASE"/>
    <property type="match status" value="1"/>
</dbReference>
<dbReference type="AlphaFoldDB" id="A0A1H9QQ96"/>
<dbReference type="InterPro" id="IPR042171">
    <property type="entry name" value="Acyl-CoA_hotdog"/>
</dbReference>
<comment type="similarity">
    <text evidence="1">Belongs to the C/M/P thioester hydrolase family.</text>
</comment>
<dbReference type="Gene3D" id="2.40.160.210">
    <property type="entry name" value="Acyl-CoA thioesterase, double hotdog domain"/>
    <property type="match status" value="1"/>
</dbReference>
<sequence length="260" mass="28617">MQRTYGGQVLAQALMAAYGTVAPDRVAHSLDAYFIRPGDAHHDIEYEVEALRDGGAFSSRRVTAVQDGRAIFAMSSSFHVLEPGLDHGDPEPVGVPGPQDCRPFIDVAQERYGNGALWHEWDALEVRFAGDSSDGGGIEPANHRAHMRVWVRTTDPLPDEIGIHQAILAYLSDLTLLSVSTIPHNVAFLSQQLQIASIDHVMWFHRRPRADQWLLYDMLSPSASNSLGLSTGRLFQDGRLIASCAQEGLIRVVKDRPALT</sequence>
<dbReference type="STRING" id="64702.SAMN05443377_10452"/>
<name>A0A1H9QQ96_9ACTN</name>
<feature type="domain" description="Acyl-CoA thioesterase 2 C-terminal" evidence="3">
    <location>
        <begin position="145"/>
        <end position="249"/>
    </location>
</feature>
<dbReference type="CDD" id="cd03444">
    <property type="entry name" value="Thioesterase_II_repeat1"/>
    <property type="match status" value="1"/>
</dbReference>
<keyword evidence="6" id="KW-1185">Reference proteome</keyword>
<dbReference type="InterPro" id="IPR029069">
    <property type="entry name" value="HotDog_dom_sf"/>
</dbReference>
<organism evidence="5 6">
    <name type="scientific">Propionibacterium cyclohexanicum</name>
    <dbReference type="NCBI Taxonomy" id="64702"/>
    <lineage>
        <taxon>Bacteria</taxon>
        <taxon>Bacillati</taxon>
        <taxon>Actinomycetota</taxon>
        <taxon>Actinomycetes</taxon>
        <taxon>Propionibacteriales</taxon>
        <taxon>Propionibacteriaceae</taxon>
        <taxon>Propionibacterium</taxon>
    </lineage>
</organism>
<dbReference type="Proteomes" id="UP000198815">
    <property type="component" value="Unassembled WGS sequence"/>
</dbReference>
<proteinExistence type="inferred from homology"/>
<evidence type="ECO:0000259" key="3">
    <source>
        <dbReference type="Pfam" id="PF02551"/>
    </source>
</evidence>
<keyword evidence="2" id="KW-0378">Hydrolase</keyword>
<feature type="domain" description="Acyl-CoA thioesterase-like N-terminal HotDog" evidence="4">
    <location>
        <begin position="3"/>
        <end position="78"/>
    </location>
</feature>
<dbReference type="Pfam" id="PF13622">
    <property type="entry name" value="4HBT_3"/>
    <property type="match status" value="1"/>
</dbReference>
<protein>
    <submittedName>
        <fullName evidence="5">Acyl-CoA thioesterase-2</fullName>
    </submittedName>
</protein>
<evidence type="ECO:0000313" key="5">
    <source>
        <dbReference type="EMBL" id="SER62587.1"/>
    </source>
</evidence>
<dbReference type="EMBL" id="FOGZ01000004">
    <property type="protein sequence ID" value="SER62587.1"/>
    <property type="molecule type" value="Genomic_DNA"/>
</dbReference>
<dbReference type="PANTHER" id="PTHR11066:SF34">
    <property type="entry name" value="ACYL-COENZYME A THIOESTERASE 8"/>
    <property type="match status" value="1"/>
</dbReference>
<accession>A0A1H9QQ96</accession>
<dbReference type="GO" id="GO:0009062">
    <property type="term" value="P:fatty acid catabolic process"/>
    <property type="evidence" value="ECO:0007669"/>
    <property type="project" value="TreeGrafter"/>
</dbReference>
<dbReference type="GO" id="GO:0047617">
    <property type="term" value="F:fatty acyl-CoA hydrolase activity"/>
    <property type="evidence" value="ECO:0007669"/>
    <property type="project" value="InterPro"/>
</dbReference>
<evidence type="ECO:0000256" key="1">
    <source>
        <dbReference type="ARBA" id="ARBA00006538"/>
    </source>
</evidence>
<evidence type="ECO:0000256" key="2">
    <source>
        <dbReference type="ARBA" id="ARBA00022801"/>
    </source>
</evidence>
<evidence type="ECO:0000259" key="4">
    <source>
        <dbReference type="Pfam" id="PF13622"/>
    </source>
</evidence>
<dbReference type="CDD" id="cd03445">
    <property type="entry name" value="Thioesterase_II_repeat2"/>
    <property type="match status" value="1"/>
</dbReference>
<dbReference type="InterPro" id="IPR003703">
    <property type="entry name" value="Acyl_CoA_thio"/>
</dbReference>
<evidence type="ECO:0000313" key="6">
    <source>
        <dbReference type="Proteomes" id="UP000198815"/>
    </source>
</evidence>
<reference evidence="6" key="1">
    <citation type="submission" date="2016-10" db="EMBL/GenBank/DDBJ databases">
        <authorList>
            <person name="Varghese N."/>
            <person name="Submissions S."/>
        </authorList>
    </citation>
    <scope>NUCLEOTIDE SEQUENCE [LARGE SCALE GENOMIC DNA]</scope>
    <source>
        <strain evidence="6">DSM 16859</strain>
    </source>
</reference>
<dbReference type="Pfam" id="PF02551">
    <property type="entry name" value="Acyl_CoA_thio"/>
    <property type="match status" value="1"/>
</dbReference>
<dbReference type="GO" id="GO:0006637">
    <property type="term" value="P:acyl-CoA metabolic process"/>
    <property type="evidence" value="ECO:0007669"/>
    <property type="project" value="InterPro"/>
</dbReference>
<dbReference type="GO" id="GO:0005829">
    <property type="term" value="C:cytosol"/>
    <property type="evidence" value="ECO:0007669"/>
    <property type="project" value="TreeGrafter"/>
</dbReference>
<dbReference type="SUPFAM" id="SSF54637">
    <property type="entry name" value="Thioesterase/thiol ester dehydrase-isomerase"/>
    <property type="match status" value="2"/>
</dbReference>
<dbReference type="InterPro" id="IPR025652">
    <property type="entry name" value="TesB_C"/>
</dbReference>
<gene>
    <name evidence="5" type="ORF">SAMN05443377_10452</name>
</gene>